<comment type="caution">
    <text evidence="2">The sequence shown here is derived from an EMBL/GenBank/DDBJ whole genome shotgun (WGS) entry which is preliminary data.</text>
</comment>
<protein>
    <submittedName>
        <fullName evidence="2">Uncharacterized protein</fullName>
    </submittedName>
</protein>
<keyword evidence="1" id="KW-0472">Membrane</keyword>
<gene>
    <name evidence="2" type="ORF">S01H1_16821</name>
</gene>
<sequence length="63" mass="7348">NLTTVRENIMQQCTMNGNTFKRLDDGRIFLNGNEIIENQIQRKISAQVAFFIYFIGFLMGLLF</sequence>
<feature type="transmembrane region" description="Helical" evidence="1">
    <location>
        <begin position="44"/>
        <end position="62"/>
    </location>
</feature>
<dbReference type="EMBL" id="BARS01008872">
    <property type="protein sequence ID" value="GAF67690.1"/>
    <property type="molecule type" value="Genomic_DNA"/>
</dbReference>
<evidence type="ECO:0000256" key="1">
    <source>
        <dbReference type="SAM" id="Phobius"/>
    </source>
</evidence>
<proteinExistence type="predicted"/>
<reference evidence="2" key="1">
    <citation type="journal article" date="2014" name="Front. Microbiol.">
        <title>High frequency of phylogenetically diverse reductive dehalogenase-homologous genes in deep subseafloor sedimentary metagenomes.</title>
        <authorList>
            <person name="Kawai M."/>
            <person name="Futagami T."/>
            <person name="Toyoda A."/>
            <person name="Takaki Y."/>
            <person name="Nishi S."/>
            <person name="Hori S."/>
            <person name="Arai W."/>
            <person name="Tsubouchi T."/>
            <person name="Morono Y."/>
            <person name="Uchiyama I."/>
            <person name="Ito T."/>
            <person name="Fujiyama A."/>
            <person name="Inagaki F."/>
            <person name="Takami H."/>
        </authorList>
    </citation>
    <scope>NUCLEOTIDE SEQUENCE</scope>
    <source>
        <strain evidence="2">Expedition CK06-06</strain>
    </source>
</reference>
<accession>X0SV56</accession>
<dbReference type="AlphaFoldDB" id="X0SV56"/>
<feature type="non-terminal residue" evidence="2">
    <location>
        <position position="1"/>
    </location>
</feature>
<keyword evidence="1" id="KW-0812">Transmembrane</keyword>
<evidence type="ECO:0000313" key="2">
    <source>
        <dbReference type="EMBL" id="GAF67690.1"/>
    </source>
</evidence>
<keyword evidence="1" id="KW-1133">Transmembrane helix</keyword>
<name>X0SV56_9ZZZZ</name>
<organism evidence="2">
    <name type="scientific">marine sediment metagenome</name>
    <dbReference type="NCBI Taxonomy" id="412755"/>
    <lineage>
        <taxon>unclassified sequences</taxon>
        <taxon>metagenomes</taxon>
        <taxon>ecological metagenomes</taxon>
    </lineage>
</organism>